<organism evidence="1 2">
    <name type="scientific">Gemmata palustris</name>
    <dbReference type="NCBI Taxonomy" id="2822762"/>
    <lineage>
        <taxon>Bacteria</taxon>
        <taxon>Pseudomonadati</taxon>
        <taxon>Planctomycetota</taxon>
        <taxon>Planctomycetia</taxon>
        <taxon>Gemmatales</taxon>
        <taxon>Gemmataceae</taxon>
        <taxon>Gemmata</taxon>
    </lineage>
</organism>
<dbReference type="RefSeq" id="WP_210652244.1">
    <property type="nucleotide sequence ID" value="NZ_JAGKQQ010000001.1"/>
</dbReference>
<evidence type="ECO:0000313" key="2">
    <source>
        <dbReference type="Proteomes" id="UP000676565"/>
    </source>
</evidence>
<dbReference type="Proteomes" id="UP000676565">
    <property type="component" value="Unassembled WGS sequence"/>
</dbReference>
<proteinExistence type="predicted"/>
<dbReference type="PROSITE" id="PS51318">
    <property type="entry name" value="TAT"/>
    <property type="match status" value="1"/>
</dbReference>
<name>A0ABS5BK64_9BACT</name>
<dbReference type="InterPro" id="IPR006311">
    <property type="entry name" value="TAT_signal"/>
</dbReference>
<gene>
    <name evidence="1" type="ORF">J8F10_02160</name>
</gene>
<sequence>MVPNTRREFLADVGRGMLVASLGSAVATDLGLAPASAAEGAEALDFGKLEPLAALLQDTPTSKLMQVLVAKLKDGIDLRTLVAAGSLANAREFGGKHYEGYHTFMALAPAFEMSKELPEAQRALPVLKVLYRNATHIQAKGGRKNEVLHPVKATPAPAGKVGGEVLQELTRKNDPATAEGVFAALAHDSADDAFNHVMYCVADDVNVHRVVLAWRSWAMLDFTGKEHAHTLLRQSVLFCCNENRVGKPSAIQTQLPKLMDQYKLAGKKPGTRAGDDAWVEALAKVVYADGRDKAADAVAAALAEGFAPASISDAINLAANQLLLNDPGRTRADGAKQLGSVHGDSVGLHASDAANAWRNIANVSNARNTFAALIVGAYHTAGQNGNQLKEPFHTSELEKIKTTDAKALLQQTEDAIRAGNQAVAAAVAQKYGAAGHPARALLDVLIRYGVSEDGALHAEKYYRTATEEFGVTRAAFKWRQLVALARVTASEFGKPAPGLDEAKRLLNA</sequence>
<reference evidence="1 2" key="1">
    <citation type="submission" date="2021-04" db="EMBL/GenBank/DDBJ databases">
        <authorList>
            <person name="Ivanova A."/>
        </authorList>
    </citation>
    <scope>NUCLEOTIDE SEQUENCE [LARGE SCALE GENOMIC DNA]</scope>
    <source>
        <strain evidence="1 2">G18</strain>
    </source>
</reference>
<evidence type="ECO:0000313" key="1">
    <source>
        <dbReference type="EMBL" id="MBP3954100.1"/>
    </source>
</evidence>
<keyword evidence="2" id="KW-1185">Reference proteome</keyword>
<comment type="caution">
    <text evidence="1">The sequence shown here is derived from an EMBL/GenBank/DDBJ whole genome shotgun (WGS) entry which is preliminary data.</text>
</comment>
<protein>
    <submittedName>
        <fullName evidence="1">Uncharacterized protein</fullName>
    </submittedName>
</protein>
<dbReference type="EMBL" id="JAGKQQ010000001">
    <property type="protein sequence ID" value="MBP3954100.1"/>
    <property type="molecule type" value="Genomic_DNA"/>
</dbReference>
<accession>A0ABS5BK64</accession>